<feature type="transmembrane region" description="Helical" evidence="1">
    <location>
        <begin position="76"/>
        <end position="95"/>
    </location>
</feature>
<keyword evidence="1" id="KW-0812">Transmembrane</keyword>
<keyword evidence="1" id="KW-0472">Membrane</keyword>
<dbReference type="Proteomes" id="UP001143981">
    <property type="component" value="Unassembled WGS sequence"/>
</dbReference>
<dbReference type="OrthoDB" id="48943at2759"/>
<feature type="transmembrane region" description="Helical" evidence="1">
    <location>
        <begin position="210"/>
        <end position="233"/>
    </location>
</feature>
<evidence type="ECO:0000313" key="2">
    <source>
        <dbReference type="EMBL" id="KAJ1720038.1"/>
    </source>
</evidence>
<proteinExistence type="predicted"/>
<dbReference type="EMBL" id="JANBOI010002751">
    <property type="protein sequence ID" value="KAJ1720038.1"/>
    <property type="molecule type" value="Genomic_DNA"/>
</dbReference>
<evidence type="ECO:0000313" key="3">
    <source>
        <dbReference type="Proteomes" id="UP001143981"/>
    </source>
</evidence>
<sequence length="234" mass="25628">MAAEYFACPAYGLTVTAKMYDPAIKEKQIQDACLQAWNVANSTVDSWQSTATDGTMWGNCPGAHEPQLTFKETFCLAFYGIIGAELLLYLLWHLYKTWRERGAHSLRQLCSLQPTRVLGSTKHDAFTAEGAMRLGGSDKIDAWCGSDDSGEVNYAKGGIPDGMALLRGFDGSIPGLLLYILVLLTTVGWIVLLAIIVSDYYGKIVGGLQFGLLANSNTSMIVFIFVWHVAALWL</sequence>
<comment type="caution">
    <text evidence="2">The sequence shown here is derived from an EMBL/GenBank/DDBJ whole genome shotgun (WGS) entry which is preliminary data.</text>
</comment>
<evidence type="ECO:0000256" key="1">
    <source>
        <dbReference type="SAM" id="Phobius"/>
    </source>
</evidence>
<name>A0A9W7XX57_9FUNG</name>
<gene>
    <name evidence="2" type="ORF">LPJ61_006219</name>
</gene>
<feature type="transmembrane region" description="Helical" evidence="1">
    <location>
        <begin position="176"/>
        <end position="198"/>
    </location>
</feature>
<keyword evidence="1" id="KW-1133">Transmembrane helix</keyword>
<reference evidence="2" key="1">
    <citation type="submission" date="2022-07" db="EMBL/GenBank/DDBJ databases">
        <title>Phylogenomic reconstructions and comparative analyses of Kickxellomycotina fungi.</title>
        <authorList>
            <person name="Reynolds N.K."/>
            <person name="Stajich J.E."/>
            <person name="Barry K."/>
            <person name="Grigoriev I.V."/>
            <person name="Crous P."/>
            <person name="Smith M.E."/>
        </authorList>
    </citation>
    <scope>NUCLEOTIDE SEQUENCE</scope>
    <source>
        <strain evidence="2">BCRC 34381</strain>
    </source>
</reference>
<accession>A0A9W7XX57</accession>
<organism evidence="2 3">
    <name type="scientific">Coemansia biformis</name>
    <dbReference type="NCBI Taxonomy" id="1286918"/>
    <lineage>
        <taxon>Eukaryota</taxon>
        <taxon>Fungi</taxon>
        <taxon>Fungi incertae sedis</taxon>
        <taxon>Zoopagomycota</taxon>
        <taxon>Kickxellomycotina</taxon>
        <taxon>Kickxellomycetes</taxon>
        <taxon>Kickxellales</taxon>
        <taxon>Kickxellaceae</taxon>
        <taxon>Coemansia</taxon>
    </lineage>
</organism>
<feature type="non-terminal residue" evidence="2">
    <location>
        <position position="234"/>
    </location>
</feature>
<dbReference type="AlphaFoldDB" id="A0A9W7XX57"/>
<keyword evidence="3" id="KW-1185">Reference proteome</keyword>
<protein>
    <submittedName>
        <fullName evidence="2">Uncharacterized protein</fullName>
    </submittedName>
</protein>